<keyword evidence="3" id="KW-0812">Transmembrane</keyword>
<keyword evidence="1" id="KW-0645">Protease</keyword>
<dbReference type="Gene3D" id="2.40.10.120">
    <property type="match status" value="1"/>
</dbReference>
<organism evidence="4">
    <name type="scientific">viral metagenome</name>
    <dbReference type="NCBI Taxonomy" id="1070528"/>
    <lineage>
        <taxon>unclassified sequences</taxon>
        <taxon>metagenomes</taxon>
        <taxon>organismal metagenomes</taxon>
    </lineage>
</organism>
<gene>
    <name evidence="4" type="ORF">MM415B02583_0004</name>
</gene>
<dbReference type="PANTHER" id="PTHR43343:SF3">
    <property type="entry name" value="PROTEASE DO-LIKE 8, CHLOROPLASTIC"/>
    <property type="match status" value="1"/>
</dbReference>
<protein>
    <submittedName>
        <fullName evidence="4">Putative trypsin-like peptidase domain containing protein</fullName>
    </submittedName>
</protein>
<dbReference type="GO" id="GO:0006508">
    <property type="term" value="P:proteolysis"/>
    <property type="evidence" value="ECO:0007669"/>
    <property type="project" value="UniProtKB-KW"/>
</dbReference>
<keyword evidence="3" id="KW-1133">Transmembrane helix</keyword>
<keyword evidence="3" id="KW-0472">Membrane</keyword>
<dbReference type="AlphaFoldDB" id="A0A6M3L422"/>
<evidence type="ECO:0000313" key="4">
    <source>
        <dbReference type="EMBL" id="QJA89233.1"/>
    </source>
</evidence>
<proteinExistence type="predicted"/>
<name>A0A6M3L422_9ZZZZ</name>
<dbReference type="SUPFAM" id="SSF50494">
    <property type="entry name" value="Trypsin-like serine proteases"/>
    <property type="match status" value="1"/>
</dbReference>
<dbReference type="Pfam" id="PF13365">
    <property type="entry name" value="Trypsin_2"/>
    <property type="match status" value="1"/>
</dbReference>
<feature type="transmembrane region" description="Helical" evidence="3">
    <location>
        <begin position="7"/>
        <end position="26"/>
    </location>
</feature>
<dbReference type="InterPro" id="IPR009003">
    <property type="entry name" value="Peptidase_S1_PA"/>
</dbReference>
<dbReference type="GO" id="GO:0008233">
    <property type="term" value="F:peptidase activity"/>
    <property type="evidence" value="ECO:0007669"/>
    <property type="project" value="UniProtKB-KW"/>
</dbReference>
<sequence length="249" mass="27423">MNLRNHSFEMVLIVGLIVFFSAPIMFPIRNEPAVTIQFPNRVQEVLPSVVHIMCDRWQGSGVAITEDIVVTARHVIDGLNYTITLNDGSKVRGVQAITHKDYDVGFIKVSDPNLTPAKFGSIENCVLGQPVFIIGSPYGKINFNSVTLGIISGLDRDWEKLSRGEPYGWKVAFTSDSGAHPGNSGGPVFTMDGVVRGLLVGGYSPVLNCSMPSDLFLGDIKNIKLMFSFNKYKVEQEKSAHYNAYGYEE</sequence>
<evidence type="ECO:0000256" key="1">
    <source>
        <dbReference type="ARBA" id="ARBA00022670"/>
    </source>
</evidence>
<evidence type="ECO:0000256" key="2">
    <source>
        <dbReference type="ARBA" id="ARBA00022801"/>
    </source>
</evidence>
<dbReference type="PANTHER" id="PTHR43343">
    <property type="entry name" value="PEPTIDASE S12"/>
    <property type="match status" value="1"/>
</dbReference>
<dbReference type="InterPro" id="IPR051201">
    <property type="entry name" value="Chloro_Bact_Ser_Proteases"/>
</dbReference>
<keyword evidence="2" id="KW-0378">Hydrolase</keyword>
<accession>A0A6M3L422</accession>
<reference evidence="4" key="1">
    <citation type="submission" date="2020-03" db="EMBL/GenBank/DDBJ databases">
        <title>The deep terrestrial virosphere.</title>
        <authorList>
            <person name="Holmfeldt K."/>
            <person name="Nilsson E."/>
            <person name="Simone D."/>
            <person name="Lopez-Fernandez M."/>
            <person name="Wu X."/>
            <person name="de Brujin I."/>
            <person name="Lundin D."/>
            <person name="Andersson A."/>
            <person name="Bertilsson S."/>
            <person name="Dopson M."/>
        </authorList>
    </citation>
    <scope>NUCLEOTIDE SEQUENCE</scope>
    <source>
        <strain evidence="4">MM415B02583</strain>
    </source>
</reference>
<dbReference type="EMBL" id="MT142832">
    <property type="protein sequence ID" value="QJA89233.1"/>
    <property type="molecule type" value="Genomic_DNA"/>
</dbReference>
<evidence type="ECO:0000256" key="3">
    <source>
        <dbReference type="SAM" id="Phobius"/>
    </source>
</evidence>